<dbReference type="SUPFAM" id="SSF63737">
    <property type="entry name" value="Leukotriene A4 hydrolase N-terminal domain"/>
    <property type="match status" value="1"/>
</dbReference>
<comment type="cofactor">
    <cofactor evidence="2">
        <name>Zn(2+)</name>
        <dbReference type="ChEBI" id="CHEBI:29105"/>
    </cofactor>
    <text evidence="2">Binds 1 zinc ion per subunit.</text>
</comment>
<reference evidence="5 6" key="1">
    <citation type="submission" date="2017-06" db="EMBL/GenBank/DDBJ databases">
        <title>Azoarcus.</title>
        <authorList>
            <person name="Woo J.-H."/>
            <person name="Kim H.-S."/>
        </authorList>
    </citation>
    <scope>NUCLEOTIDE SEQUENCE [LARGE SCALE GENOMIC DNA]</scope>
    <source>
        <strain evidence="5 6">TSPY31</strain>
    </source>
</reference>
<dbReference type="KEGG" id="acom:CEW83_09505"/>
<dbReference type="PANTHER" id="PTHR45726">
    <property type="entry name" value="LEUKOTRIENE A-4 HYDROLASE"/>
    <property type="match status" value="1"/>
</dbReference>
<evidence type="ECO:0000256" key="3">
    <source>
        <dbReference type="SAM" id="SignalP"/>
    </source>
</evidence>
<evidence type="ECO:0000256" key="1">
    <source>
        <dbReference type="PIRSR" id="PIRSR634015-1"/>
    </source>
</evidence>
<protein>
    <submittedName>
        <fullName evidence="5">Peptidase M1</fullName>
    </submittedName>
</protein>
<dbReference type="RefSeq" id="WP_108949125.1">
    <property type="nucleotide sequence ID" value="NZ_CP022187.1"/>
</dbReference>
<dbReference type="InterPro" id="IPR027268">
    <property type="entry name" value="Peptidase_M4/M1_CTD_sf"/>
</dbReference>
<feature type="active site" description="Proton acceptor" evidence="1">
    <location>
        <position position="308"/>
    </location>
</feature>
<feature type="binding site" evidence="2">
    <location>
        <position position="329"/>
    </location>
    <ligand>
        <name>Zn(2+)</name>
        <dbReference type="ChEBI" id="CHEBI:29105"/>
        <note>catalytic</note>
    </ligand>
</feature>
<dbReference type="InterPro" id="IPR034015">
    <property type="entry name" value="M1_LTA4H"/>
</dbReference>
<keyword evidence="6" id="KW-1185">Reference proteome</keyword>
<sequence>MSAVLTCVLRPGVWLRAMWLALVVLHSGVASAAADDRLPSIALKLSLDPDTRAFDAVAEIRPQSADFIFALHQSLSVTSASVDGRPLRVEPGGRRGEIRSWRIVLPANGTLQLHYGGTLPALDARLDHRDVLQRLLPAASTAGSFLPAGSGWYPHPGAMFTYRVELTVPATQRALVAGRLIAETQPQADDATYRASFEFPHPADGIDLMAGPWQIRELQVPRTDAGPLRLRTYFPADLDAVEGLPAAYLDDTRRYIERYSEAIGPYPFDSFSVVASPLPTGFGMPTLTYIGAQVLKLPFIRATSLGHEVLHNWWGNGVFVDYQRGNWSEGLTTFMADHAHKEEESAAAASAMRMGWLRDFAATPTADQPTLTSFRSRTHGAAAVVGYGKSAMLFLMLRDLIGEEAFKRGIQLFWTQHRFRVADWDALRSSFETTSGRSLATFFEQWLTRPGGPALTLDKASATQHGSSVRLTLELSQSFPAYVLEVPLSLSYADHHETRRVSLDQRRQRLMLELPALPQRVALDPELRLWRVLSANQLPPILRQWISARSPRLIIADDQAGPDASGFTASAQALADAVFENPARRTSIANLKTDTTPVLLIGRHAAVDASLATAGLPPRPDQLGVRGSAQVWTTADQAHAPLAVVSVADTDALRALLRPLPHYGARSWLVFDGRRAIEQGVWSASGMEIPVRTGN</sequence>
<dbReference type="EMBL" id="CP022187">
    <property type="protein sequence ID" value="AWI75419.1"/>
    <property type="molecule type" value="Genomic_DNA"/>
</dbReference>
<dbReference type="SUPFAM" id="SSF55486">
    <property type="entry name" value="Metalloproteases ('zincins'), catalytic domain"/>
    <property type="match status" value="1"/>
</dbReference>
<dbReference type="Pfam" id="PF01433">
    <property type="entry name" value="Peptidase_M1"/>
    <property type="match status" value="1"/>
</dbReference>
<dbReference type="Proteomes" id="UP000244930">
    <property type="component" value="Chromosome"/>
</dbReference>
<keyword evidence="2" id="KW-0862">Zinc</keyword>
<feature type="active site" description="Proton donor" evidence="1">
    <location>
        <position position="387"/>
    </location>
</feature>
<keyword evidence="3" id="KW-0732">Signal</keyword>
<dbReference type="PANTHER" id="PTHR45726:SF3">
    <property type="entry name" value="LEUKOTRIENE A-4 HYDROLASE"/>
    <property type="match status" value="1"/>
</dbReference>
<feature type="binding site" evidence="2">
    <location>
        <position position="311"/>
    </location>
    <ligand>
        <name>Zn(2+)</name>
        <dbReference type="ChEBI" id="CHEBI:29105"/>
        <note>catalytic</note>
    </ligand>
</feature>
<proteinExistence type="predicted"/>
<name>A0A2U8GP14_9RHOO</name>
<feature type="binding site" evidence="2">
    <location>
        <position position="307"/>
    </location>
    <ligand>
        <name>Zn(2+)</name>
        <dbReference type="ChEBI" id="CHEBI:29105"/>
        <note>catalytic</note>
    </ligand>
</feature>
<dbReference type="InterPro" id="IPR042097">
    <property type="entry name" value="Aminopeptidase_N-like_N_sf"/>
</dbReference>
<feature type="chain" id="PRO_5015863607" evidence="3">
    <location>
        <begin position="33"/>
        <end position="695"/>
    </location>
</feature>
<evidence type="ECO:0000259" key="4">
    <source>
        <dbReference type="Pfam" id="PF01433"/>
    </source>
</evidence>
<organism evidence="5 6">
    <name type="scientific">Parazoarcus communis</name>
    <dbReference type="NCBI Taxonomy" id="41977"/>
    <lineage>
        <taxon>Bacteria</taxon>
        <taxon>Pseudomonadati</taxon>
        <taxon>Pseudomonadota</taxon>
        <taxon>Betaproteobacteria</taxon>
        <taxon>Rhodocyclales</taxon>
        <taxon>Zoogloeaceae</taxon>
        <taxon>Parazoarcus</taxon>
    </lineage>
</organism>
<feature type="signal peptide" evidence="3">
    <location>
        <begin position="1"/>
        <end position="32"/>
    </location>
</feature>
<evidence type="ECO:0000256" key="2">
    <source>
        <dbReference type="PIRSR" id="PIRSR634015-3"/>
    </source>
</evidence>
<keyword evidence="2" id="KW-0479">Metal-binding</keyword>
<dbReference type="GO" id="GO:0008270">
    <property type="term" value="F:zinc ion binding"/>
    <property type="evidence" value="ECO:0007669"/>
    <property type="project" value="InterPro"/>
</dbReference>
<gene>
    <name evidence="5" type="ORF">CEW83_09505</name>
</gene>
<accession>A0A2U8GP14</accession>
<evidence type="ECO:0000313" key="5">
    <source>
        <dbReference type="EMBL" id="AWI75419.1"/>
    </source>
</evidence>
<dbReference type="AlphaFoldDB" id="A0A2U8GP14"/>
<dbReference type="GO" id="GO:0008237">
    <property type="term" value="F:metallopeptidase activity"/>
    <property type="evidence" value="ECO:0007669"/>
    <property type="project" value="InterPro"/>
</dbReference>
<feature type="domain" description="Peptidase M1 membrane alanine aminopeptidase" evidence="4">
    <location>
        <begin position="306"/>
        <end position="446"/>
    </location>
</feature>
<evidence type="ECO:0000313" key="6">
    <source>
        <dbReference type="Proteomes" id="UP000244930"/>
    </source>
</evidence>
<dbReference type="InterPro" id="IPR014782">
    <property type="entry name" value="Peptidase_M1_dom"/>
</dbReference>
<dbReference type="Gene3D" id="1.10.390.10">
    <property type="entry name" value="Neutral Protease Domain 2"/>
    <property type="match status" value="1"/>
</dbReference>